<name>A0A0A3IUC8_9BACI</name>
<dbReference type="InterPro" id="IPR028098">
    <property type="entry name" value="Glyco_trans_4-like_N"/>
</dbReference>
<evidence type="ECO:0000313" key="4">
    <source>
        <dbReference type="Proteomes" id="UP000030437"/>
    </source>
</evidence>
<accession>A0A0A3IUC8</accession>
<dbReference type="InterPro" id="IPR001296">
    <property type="entry name" value="Glyco_trans_1"/>
</dbReference>
<dbReference type="eggNOG" id="COG0438">
    <property type="taxonomic scope" value="Bacteria"/>
</dbReference>
<reference evidence="3 4" key="1">
    <citation type="submission" date="2014-02" db="EMBL/GenBank/DDBJ databases">
        <title>Draft genome sequence of Lysinibacillus odysseyi NBRC 100172.</title>
        <authorList>
            <person name="Zhang F."/>
            <person name="Wang G."/>
            <person name="Zhang L."/>
        </authorList>
    </citation>
    <scope>NUCLEOTIDE SEQUENCE [LARGE SCALE GENOMIC DNA]</scope>
    <source>
        <strain evidence="3 4">NBRC 100172</strain>
    </source>
</reference>
<dbReference type="Pfam" id="PF13579">
    <property type="entry name" value="Glyco_trans_4_4"/>
    <property type="match status" value="1"/>
</dbReference>
<feature type="domain" description="Glycosyl transferase family 1" evidence="1">
    <location>
        <begin position="221"/>
        <end position="367"/>
    </location>
</feature>
<dbReference type="AlphaFoldDB" id="A0A0A3IUC8"/>
<dbReference type="InterPro" id="IPR050194">
    <property type="entry name" value="Glycosyltransferase_grp1"/>
</dbReference>
<dbReference type="Pfam" id="PF00534">
    <property type="entry name" value="Glycos_transf_1"/>
    <property type="match status" value="1"/>
</dbReference>
<keyword evidence="4" id="KW-1185">Reference proteome</keyword>
<dbReference type="OrthoDB" id="9811902at2"/>
<dbReference type="GO" id="GO:0016758">
    <property type="term" value="F:hexosyltransferase activity"/>
    <property type="evidence" value="ECO:0007669"/>
    <property type="project" value="TreeGrafter"/>
</dbReference>
<dbReference type="Proteomes" id="UP000030437">
    <property type="component" value="Unassembled WGS sequence"/>
</dbReference>
<sequence length="420" mass="48757">MSKKSLLVISQNFYPEIGSAGNRIKNIYQLLNEQYEVHVLTTEASYPNKKLYIEKQFWHDRQLNEDKHIHRVKVANRKYTRNMFNRLLYYLEMMCRMVWMILCSKNKYDAVFVTSPPIFLGAVGILAKIRFKAKLILDVRDLWPDSLRGVGVFNYKWIISLFRMMEKCMYNRADSIVINSKGFYHHIEAKLKKETPIYFVPNSIRKEELTLGEPHIDGFAVVYSGNIGLAQDVEFLKQLSKSLFAKEIRLNVVGFGLKKGEFQQFVKEHKLYNVHFIRAMTRRECLELIKQNDVGVLCLKDEDVFDTVLPGKLIDYIACGLPIAAGASGYIKSLIEEKGIGYVSESRNVEEIVQFIVHLKNHRHVAEAIALNNEKVVQRDFLWESNIHTLIDAIEDEKAVQKVCRLEPKNEMINIDSKVN</sequence>
<feature type="domain" description="Glycosyltransferase subfamily 4-like N-terminal" evidence="2">
    <location>
        <begin position="21"/>
        <end position="202"/>
    </location>
</feature>
<dbReference type="STRING" id="1220589.CD32_06405"/>
<comment type="caution">
    <text evidence="3">The sequence shown here is derived from an EMBL/GenBank/DDBJ whole genome shotgun (WGS) entry which is preliminary data.</text>
</comment>
<evidence type="ECO:0000313" key="3">
    <source>
        <dbReference type="EMBL" id="KGR86518.1"/>
    </source>
</evidence>
<dbReference type="EMBL" id="JPVP01000051">
    <property type="protein sequence ID" value="KGR86518.1"/>
    <property type="molecule type" value="Genomic_DNA"/>
</dbReference>
<dbReference type="PANTHER" id="PTHR45947">
    <property type="entry name" value="SULFOQUINOVOSYL TRANSFERASE SQD2"/>
    <property type="match status" value="1"/>
</dbReference>
<evidence type="ECO:0000259" key="1">
    <source>
        <dbReference type="Pfam" id="PF00534"/>
    </source>
</evidence>
<dbReference type="PANTHER" id="PTHR45947:SF3">
    <property type="entry name" value="SULFOQUINOVOSYL TRANSFERASE SQD2"/>
    <property type="match status" value="1"/>
</dbReference>
<dbReference type="SUPFAM" id="SSF53756">
    <property type="entry name" value="UDP-Glycosyltransferase/glycogen phosphorylase"/>
    <property type="match status" value="1"/>
</dbReference>
<evidence type="ECO:0000259" key="2">
    <source>
        <dbReference type="Pfam" id="PF13579"/>
    </source>
</evidence>
<gene>
    <name evidence="3" type="ORF">CD32_06405</name>
</gene>
<proteinExistence type="predicted"/>
<protein>
    <submittedName>
        <fullName evidence="3">Uncharacterized protein</fullName>
    </submittedName>
</protein>
<dbReference type="RefSeq" id="WP_036152489.1">
    <property type="nucleotide sequence ID" value="NZ_AVCX01000014.1"/>
</dbReference>
<dbReference type="Gene3D" id="3.40.50.2000">
    <property type="entry name" value="Glycogen Phosphorylase B"/>
    <property type="match status" value="2"/>
</dbReference>
<organism evidence="3 4">
    <name type="scientific">Lysinibacillus odysseyi 34hs-1 = NBRC 100172</name>
    <dbReference type="NCBI Taxonomy" id="1220589"/>
    <lineage>
        <taxon>Bacteria</taxon>
        <taxon>Bacillati</taxon>
        <taxon>Bacillota</taxon>
        <taxon>Bacilli</taxon>
        <taxon>Bacillales</taxon>
        <taxon>Bacillaceae</taxon>
        <taxon>Lysinibacillus</taxon>
    </lineage>
</organism>
<dbReference type="CDD" id="cd03794">
    <property type="entry name" value="GT4_WbuB-like"/>
    <property type="match status" value="1"/>
</dbReference>